<dbReference type="SUPFAM" id="SSF88659">
    <property type="entry name" value="Sigma3 and sigma4 domains of RNA polymerase sigma factors"/>
    <property type="match status" value="1"/>
</dbReference>
<comment type="caution">
    <text evidence="7">The sequence shown here is derived from an EMBL/GenBank/DDBJ whole genome shotgun (WGS) entry which is preliminary data.</text>
</comment>
<dbReference type="AlphaFoldDB" id="A0A1Q8Q1Z4"/>
<dbReference type="RefSeq" id="WP_075399618.1">
    <property type="nucleotide sequence ID" value="NZ_MSDU01000054.1"/>
</dbReference>
<dbReference type="GO" id="GO:0016987">
    <property type="term" value="F:sigma factor activity"/>
    <property type="evidence" value="ECO:0007669"/>
    <property type="project" value="UniProtKB-KW"/>
</dbReference>
<comment type="similarity">
    <text evidence="1">Belongs to the sigma-70 factor family. ECF subfamily.</text>
</comment>
<keyword evidence="8" id="KW-1185">Reference proteome</keyword>
<keyword evidence="2" id="KW-0805">Transcription regulation</keyword>
<name>A0A1Q8Q1Z4_9BACI</name>
<dbReference type="EMBL" id="MSDU01000054">
    <property type="protein sequence ID" value="OLN21331.1"/>
    <property type="molecule type" value="Genomic_DNA"/>
</dbReference>
<dbReference type="Proteomes" id="UP000185568">
    <property type="component" value="Unassembled WGS sequence"/>
</dbReference>
<dbReference type="OrthoDB" id="2594372at2"/>
<organism evidence="7 8">
    <name type="scientific">Domibacillus antri</name>
    <dbReference type="NCBI Taxonomy" id="1714264"/>
    <lineage>
        <taxon>Bacteria</taxon>
        <taxon>Bacillati</taxon>
        <taxon>Bacillota</taxon>
        <taxon>Bacilli</taxon>
        <taxon>Bacillales</taxon>
        <taxon>Bacillaceae</taxon>
        <taxon>Domibacillus</taxon>
    </lineage>
</organism>
<protein>
    <recommendedName>
        <fullName evidence="6">RNA polymerase sigma factor 70 region 4 type 2 domain-containing protein</fullName>
    </recommendedName>
</protein>
<evidence type="ECO:0000313" key="7">
    <source>
        <dbReference type="EMBL" id="OLN21331.1"/>
    </source>
</evidence>
<evidence type="ECO:0000259" key="6">
    <source>
        <dbReference type="Pfam" id="PF08281"/>
    </source>
</evidence>
<evidence type="ECO:0000256" key="4">
    <source>
        <dbReference type="ARBA" id="ARBA00023125"/>
    </source>
</evidence>
<dbReference type="NCBIfam" id="TIGR02937">
    <property type="entry name" value="sigma70-ECF"/>
    <property type="match status" value="1"/>
</dbReference>
<dbReference type="InterPro" id="IPR036388">
    <property type="entry name" value="WH-like_DNA-bd_sf"/>
</dbReference>
<evidence type="ECO:0000256" key="1">
    <source>
        <dbReference type="ARBA" id="ARBA00010641"/>
    </source>
</evidence>
<dbReference type="PANTHER" id="PTHR43133">
    <property type="entry name" value="RNA POLYMERASE ECF-TYPE SIGMA FACTO"/>
    <property type="match status" value="1"/>
</dbReference>
<dbReference type="InterPro" id="IPR013325">
    <property type="entry name" value="RNA_pol_sigma_r2"/>
</dbReference>
<evidence type="ECO:0000313" key="8">
    <source>
        <dbReference type="Proteomes" id="UP000185568"/>
    </source>
</evidence>
<dbReference type="GO" id="GO:0006352">
    <property type="term" value="P:DNA-templated transcription initiation"/>
    <property type="evidence" value="ECO:0007669"/>
    <property type="project" value="InterPro"/>
</dbReference>
<evidence type="ECO:0000256" key="5">
    <source>
        <dbReference type="ARBA" id="ARBA00023163"/>
    </source>
</evidence>
<accession>A0A1Q8Q1Z4</accession>
<dbReference type="GO" id="GO:0003677">
    <property type="term" value="F:DNA binding"/>
    <property type="evidence" value="ECO:0007669"/>
    <property type="project" value="UniProtKB-KW"/>
</dbReference>
<keyword evidence="4" id="KW-0238">DNA-binding</keyword>
<dbReference type="PANTHER" id="PTHR43133:SF8">
    <property type="entry name" value="RNA POLYMERASE SIGMA FACTOR HI_1459-RELATED"/>
    <property type="match status" value="1"/>
</dbReference>
<evidence type="ECO:0000256" key="3">
    <source>
        <dbReference type="ARBA" id="ARBA00023082"/>
    </source>
</evidence>
<dbReference type="InterPro" id="IPR039425">
    <property type="entry name" value="RNA_pol_sigma-70-like"/>
</dbReference>
<dbReference type="SUPFAM" id="SSF88946">
    <property type="entry name" value="Sigma2 domain of RNA polymerase sigma factors"/>
    <property type="match status" value="1"/>
</dbReference>
<dbReference type="InterPro" id="IPR014284">
    <property type="entry name" value="RNA_pol_sigma-70_dom"/>
</dbReference>
<dbReference type="CDD" id="cd06171">
    <property type="entry name" value="Sigma70_r4"/>
    <property type="match status" value="1"/>
</dbReference>
<reference evidence="7 8" key="1">
    <citation type="submission" date="2016-12" db="EMBL/GenBank/DDBJ databases">
        <title>Domibacillus antri genome sequencing.</title>
        <authorList>
            <person name="Verma A."/>
            <person name="Krishnamurthi S."/>
        </authorList>
    </citation>
    <scope>NUCLEOTIDE SEQUENCE [LARGE SCALE GENOMIC DNA]</scope>
    <source>
        <strain evidence="7 8">XD80</strain>
    </source>
</reference>
<sequence>MDSNDFHSLHHCLKNQSVDEPIINEFLYVWLPNKVRYLANQEAIVMGEKLTNNDFEEIVQMVFLLIIEKIDQIVPGIPFRSWICRAIQLGTKNYVRKKRKEVSVDHTEDQNKIAVQIEKDRRPDTVSEIQKQKLYESVCSLPYQQYAPFVMKYIEGYSSREIALKLGITVEKVDQRNYRTRKKLEEKLTRYFPQHN</sequence>
<dbReference type="Gene3D" id="1.10.1740.10">
    <property type="match status" value="1"/>
</dbReference>
<gene>
    <name evidence="7" type="ORF">BTO30_15585</name>
</gene>
<keyword evidence="3" id="KW-0731">Sigma factor</keyword>
<dbReference type="STRING" id="1714264.BTO30_15585"/>
<dbReference type="Gene3D" id="1.10.10.10">
    <property type="entry name" value="Winged helix-like DNA-binding domain superfamily/Winged helix DNA-binding domain"/>
    <property type="match status" value="1"/>
</dbReference>
<dbReference type="InterPro" id="IPR013249">
    <property type="entry name" value="RNA_pol_sigma70_r4_t2"/>
</dbReference>
<evidence type="ECO:0000256" key="2">
    <source>
        <dbReference type="ARBA" id="ARBA00023015"/>
    </source>
</evidence>
<dbReference type="Pfam" id="PF08281">
    <property type="entry name" value="Sigma70_r4_2"/>
    <property type="match status" value="1"/>
</dbReference>
<keyword evidence="5" id="KW-0804">Transcription</keyword>
<dbReference type="InterPro" id="IPR013324">
    <property type="entry name" value="RNA_pol_sigma_r3/r4-like"/>
</dbReference>
<proteinExistence type="inferred from homology"/>
<feature type="domain" description="RNA polymerase sigma factor 70 region 4 type 2" evidence="6">
    <location>
        <begin position="132"/>
        <end position="184"/>
    </location>
</feature>